<accession>A0A0C1UI42</accession>
<dbReference type="STRING" id="29341.RSJ17_13225"/>
<dbReference type="SUPFAM" id="SSF53383">
    <property type="entry name" value="PLP-dependent transferases"/>
    <property type="match status" value="1"/>
</dbReference>
<dbReference type="InterPro" id="IPR015422">
    <property type="entry name" value="PyrdxlP-dep_Trfase_small"/>
</dbReference>
<evidence type="ECO:0000313" key="2">
    <source>
        <dbReference type="EMBL" id="KIE46990.1"/>
    </source>
</evidence>
<dbReference type="Gene3D" id="3.90.1150.10">
    <property type="entry name" value="Aspartate Aminotransferase, domain 1"/>
    <property type="match status" value="1"/>
</dbReference>
<dbReference type="Gene3D" id="3.40.640.10">
    <property type="entry name" value="Type I PLP-dependent aspartate aminotransferase-like (Major domain)"/>
    <property type="match status" value="1"/>
</dbReference>
<dbReference type="GO" id="GO:0030170">
    <property type="term" value="F:pyridoxal phosphate binding"/>
    <property type="evidence" value="ECO:0007669"/>
    <property type="project" value="InterPro"/>
</dbReference>
<dbReference type="InterPro" id="IPR005814">
    <property type="entry name" value="Aminotrans_3"/>
</dbReference>
<dbReference type="Proteomes" id="UP000031366">
    <property type="component" value="Unassembled WGS sequence"/>
</dbReference>
<keyword evidence="1" id="KW-0663">Pyridoxal phosphate</keyword>
<protein>
    <submittedName>
        <fullName evidence="2">Aminotransferase class-III family protein</fullName>
    </submittedName>
</protein>
<evidence type="ECO:0000313" key="3">
    <source>
        <dbReference type="Proteomes" id="UP000031366"/>
    </source>
</evidence>
<dbReference type="GO" id="GO:0008483">
    <property type="term" value="F:transaminase activity"/>
    <property type="evidence" value="ECO:0007669"/>
    <property type="project" value="UniProtKB-KW"/>
</dbReference>
<sequence length="155" mass="17911">MEFITLDMLKNLNLDELYKLYESHYNSSLYKSLKLANIDINFANAKGTRVFDNNGREYLDFLGCSDALNIGHNQPRIFKAIEYPNLIQQSINTFNEVLSNNINYLTKGILSVGHITNSRAETVEEAIKLSMMLNKDGKIIYKRCLRKRIVNRSRV</sequence>
<dbReference type="AlphaFoldDB" id="A0A0C1UI42"/>
<comment type="caution">
    <text evidence="2">The sequence shown here is derived from an EMBL/GenBank/DDBJ whole genome shotgun (WGS) entry which is preliminary data.</text>
</comment>
<keyword evidence="3" id="KW-1185">Reference proteome</keyword>
<proteinExistence type="predicted"/>
<dbReference type="Pfam" id="PF00202">
    <property type="entry name" value="Aminotran_3"/>
    <property type="match status" value="1"/>
</dbReference>
<dbReference type="InterPro" id="IPR015421">
    <property type="entry name" value="PyrdxlP-dep_Trfase_major"/>
</dbReference>
<gene>
    <name evidence="2" type="ORF">U732_1399</name>
</gene>
<dbReference type="OrthoDB" id="9801052at2"/>
<dbReference type="InterPro" id="IPR015424">
    <property type="entry name" value="PyrdxlP-dep_Trfase"/>
</dbReference>
<dbReference type="RefSeq" id="WP_039632371.1">
    <property type="nucleotide sequence ID" value="NZ_AYSO01000015.1"/>
</dbReference>
<name>A0A0C1UI42_9CLOT</name>
<reference evidence="2 3" key="1">
    <citation type="journal article" date="2015" name="Infect. Genet. Evol.">
        <title>Genomic sequences of six botulinum neurotoxin-producing strains representing three clostridial species illustrate the mobility and diversity of botulinum neurotoxin genes.</title>
        <authorList>
            <person name="Smith T.J."/>
            <person name="Hill K.K."/>
            <person name="Xie G."/>
            <person name="Foley B.T."/>
            <person name="Williamson C.H."/>
            <person name="Foster J.T."/>
            <person name="Johnson S.L."/>
            <person name="Chertkov O."/>
            <person name="Teshima H."/>
            <person name="Gibbons H.S."/>
            <person name="Johnsky L.A."/>
            <person name="Karavis M.A."/>
            <person name="Smith L.A."/>
        </authorList>
    </citation>
    <scope>NUCLEOTIDE SEQUENCE [LARGE SCALE GENOMIC DNA]</scope>
    <source>
        <strain evidence="2 3">CDC 2741</strain>
    </source>
</reference>
<dbReference type="EMBL" id="AYSO01000015">
    <property type="protein sequence ID" value="KIE46990.1"/>
    <property type="molecule type" value="Genomic_DNA"/>
</dbReference>
<keyword evidence="2" id="KW-0032">Aminotransferase</keyword>
<evidence type="ECO:0000256" key="1">
    <source>
        <dbReference type="ARBA" id="ARBA00022898"/>
    </source>
</evidence>
<keyword evidence="2" id="KW-0808">Transferase</keyword>
<organism evidence="2 3">
    <name type="scientific">Clostridium argentinense CDC 2741</name>
    <dbReference type="NCBI Taxonomy" id="1418104"/>
    <lineage>
        <taxon>Bacteria</taxon>
        <taxon>Bacillati</taxon>
        <taxon>Bacillota</taxon>
        <taxon>Clostridia</taxon>
        <taxon>Eubacteriales</taxon>
        <taxon>Clostridiaceae</taxon>
        <taxon>Clostridium</taxon>
    </lineage>
</organism>